<evidence type="ECO:0000313" key="2">
    <source>
        <dbReference type="EMBL" id="MFB9761048.1"/>
    </source>
</evidence>
<accession>A0ABV5WLF5</accession>
<dbReference type="InterPro" id="IPR051448">
    <property type="entry name" value="CdaR-like_regulators"/>
</dbReference>
<reference evidence="2 3" key="1">
    <citation type="submission" date="2024-09" db="EMBL/GenBank/DDBJ databases">
        <authorList>
            <person name="Sun Q."/>
            <person name="Mori K."/>
        </authorList>
    </citation>
    <scope>NUCLEOTIDE SEQUENCE [LARGE SCALE GENOMIC DNA]</scope>
    <source>
        <strain evidence="2 3">JCM 11201</strain>
    </source>
</reference>
<evidence type="ECO:0000259" key="1">
    <source>
        <dbReference type="Pfam" id="PF13556"/>
    </source>
</evidence>
<dbReference type="Proteomes" id="UP001589609">
    <property type="component" value="Unassembled WGS sequence"/>
</dbReference>
<dbReference type="RefSeq" id="WP_379951295.1">
    <property type="nucleotide sequence ID" value="NZ_JBHMAF010000187.1"/>
</dbReference>
<comment type="caution">
    <text evidence="2">The sequence shown here is derived from an EMBL/GenBank/DDBJ whole genome shotgun (WGS) entry which is preliminary data.</text>
</comment>
<evidence type="ECO:0000313" key="3">
    <source>
        <dbReference type="Proteomes" id="UP001589609"/>
    </source>
</evidence>
<organism evidence="2 3">
    <name type="scientific">Ectobacillus funiculus</name>
    <dbReference type="NCBI Taxonomy" id="137993"/>
    <lineage>
        <taxon>Bacteria</taxon>
        <taxon>Bacillati</taxon>
        <taxon>Bacillota</taxon>
        <taxon>Bacilli</taxon>
        <taxon>Bacillales</taxon>
        <taxon>Bacillaceae</taxon>
        <taxon>Ectobacillus</taxon>
    </lineage>
</organism>
<protein>
    <submittedName>
        <fullName evidence="2">PucR family transcriptional regulator</fullName>
    </submittedName>
</protein>
<dbReference type="PANTHER" id="PTHR33744">
    <property type="entry name" value="CARBOHYDRATE DIACID REGULATOR"/>
    <property type="match status" value="1"/>
</dbReference>
<sequence length="298" mass="34869">MLEKLKRYYQGHIVTDTTPNNYGEYCWYTDEQDNTIGIEKKMLTKKDKELLSVFLTPVSDEEFSISSEQHAWKRFLFQAAEDVHSIPFHGQMKTVRFLHFAMKESFFEKQALEEALQGLLSSSFIILWQTNKSGVIIETYPHMKPETELDFEAFDALTTDFLITPSILIGRLHPVQPSLLQQFRWEQACFQTAQSHLKKQHIYRLEDVLPYLFLEKQDVHLLPLLFGETQDDQELLTTVRTYLECNLNVSFAAKKQYMHRNSVQYRVDKFIERTGIDIKTFKGAVAVYMALLMQDSPS</sequence>
<name>A0ABV5WLF5_9BACI</name>
<dbReference type="EMBL" id="JBHMAF010000187">
    <property type="protein sequence ID" value="MFB9761048.1"/>
    <property type="molecule type" value="Genomic_DNA"/>
</dbReference>
<gene>
    <name evidence="2" type="ORF">ACFFMS_22610</name>
</gene>
<feature type="domain" description="PucR C-terminal helix-turn-helix" evidence="1">
    <location>
        <begin position="235"/>
        <end position="292"/>
    </location>
</feature>
<keyword evidence="3" id="KW-1185">Reference proteome</keyword>
<proteinExistence type="predicted"/>
<dbReference type="Gene3D" id="1.10.10.2840">
    <property type="entry name" value="PucR C-terminal helix-turn-helix domain"/>
    <property type="match status" value="1"/>
</dbReference>
<dbReference type="PANTHER" id="PTHR33744:SF15">
    <property type="entry name" value="CARBOHYDRATE DIACID REGULATOR"/>
    <property type="match status" value="1"/>
</dbReference>
<dbReference type="InterPro" id="IPR025736">
    <property type="entry name" value="PucR_C-HTH_dom"/>
</dbReference>
<dbReference type="InterPro" id="IPR042070">
    <property type="entry name" value="PucR_C-HTH_sf"/>
</dbReference>
<dbReference type="Pfam" id="PF13556">
    <property type="entry name" value="HTH_30"/>
    <property type="match status" value="1"/>
</dbReference>